<dbReference type="InterPro" id="IPR025412">
    <property type="entry name" value="DUF4304"/>
</dbReference>
<keyword evidence="2" id="KW-1185">Reference proteome</keyword>
<dbReference type="Pfam" id="PF14137">
    <property type="entry name" value="DUF4304"/>
    <property type="match status" value="1"/>
</dbReference>
<reference evidence="1 2" key="1">
    <citation type="submission" date="2019-03" db="EMBL/GenBank/DDBJ databases">
        <title>Flavobacterium AR-3-4 sp. nov. isolated from arctic soil.</title>
        <authorList>
            <person name="Chaudhary D.K."/>
        </authorList>
    </citation>
    <scope>NUCLEOTIDE SEQUENCE [LARGE SCALE GENOMIC DNA]</scope>
    <source>
        <strain evidence="1 2">AR-3-4</strain>
    </source>
</reference>
<organism evidence="1 2">
    <name type="scientific">Flavobacterium cellulosilyticum</name>
    <dbReference type="NCBI Taxonomy" id="2541731"/>
    <lineage>
        <taxon>Bacteria</taxon>
        <taxon>Pseudomonadati</taxon>
        <taxon>Bacteroidota</taxon>
        <taxon>Flavobacteriia</taxon>
        <taxon>Flavobacteriales</taxon>
        <taxon>Flavobacteriaceae</taxon>
        <taxon>Flavobacterium</taxon>
    </lineage>
</organism>
<dbReference type="Proteomes" id="UP000295479">
    <property type="component" value="Unassembled WGS sequence"/>
</dbReference>
<accession>A0A4V6PFA5</accession>
<sequence>MSIERDNMIRSLNSIFIPELRKLKFKGSFPHYRRTENDKTNLLTFQFDRDGGGFIIELANHIGKEHTTHWNEIIELKKLNAHDLNERKRIYPNSENENNGKADWFRYDKKSFINFGNTFDKLAKKVTERIPLMEKYWNEIK</sequence>
<comment type="caution">
    <text evidence="1">The sequence shown here is derived from an EMBL/GenBank/DDBJ whole genome shotgun (WGS) entry which is preliminary data.</text>
</comment>
<evidence type="ECO:0000313" key="2">
    <source>
        <dbReference type="Proteomes" id="UP000295479"/>
    </source>
</evidence>
<dbReference type="AlphaFoldDB" id="A0A4V6PFA5"/>
<gene>
    <name evidence="1" type="ORF">E0F76_09385</name>
</gene>
<dbReference type="OrthoDB" id="6914375at2"/>
<proteinExistence type="predicted"/>
<name>A0A4V6PFA5_9FLAO</name>
<protein>
    <submittedName>
        <fullName evidence="1">DUF4304 domain-containing protein</fullName>
    </submittedName>
</protein>
<dbReference type="RefSeq" id="WP_132004693.1">
    <property type="nucleotide sequence ID" value="NZ_SMFK01000004.1"/>
</dbReference>
<evidence type="ECO:0000313" key="1">
    <source>
        <dbReference type="EMBL" id="TDD97507.1"/>
    </source>
</evidence>
<dbReference type="EMBL" id="SMFK01000004">
    <property type="protein sequence ID" value="TDD97507.1"/>
    <property type="molecule type" value="Genomic_DNA"/>
</dbReference>